<dbReference type="PANTHER" id="PTHR46345">
    <property type="entry name" value="INVERTED FORMIN-2"/>
    <property type="match status" value="1"/>
</dbReference>
<evidence type="ECO:0000313" key="4">
    <source>
        <dbReference type="WBParaSite" id="Minc3s10842g44406"/>
    </source>
</evidence>
<reference evidence="4" key="1">
    <citation type="submission" date="2022-11" db="UniProtKB">
        <authorList>
            <consortium name="WormBaseParasite"/>
        </authorList>
    </citation>
    <scope>IDENTIFICATION</scope>
</reference>
<feature type="compositionally biased region" description="Basic and acidic residues" evidence="1">
    <location>
        <begin position="129"/>
        <end position="141"/>
    </location>
</feature>
<dbReference type="PANTHER" id="PTHR46345:SF8">
    <property type="entry name" value="FORMIN 3, ISOFORM B"/>
    <property type="match status" value="1"/>
</dbReference>
<dbReference type="InterPro" id="IPR042201">
    <property type="entry name" value="FH2_Formin_sf"/>
</dbReference>
<accession>A0A914NUG2</accession>
<feature type="region of interest" description="Disordered" evidence="1">
    <location>
        <begin position="129"/>
        <end position="208"/>
    </location>
</feature>
<feature type="compositionally biased region" description="Polar residues" evidence="1">
    <location>
        <begin position="58"/>
        <end position="78"/>
    </location>
</feature>
<evidence type="ECO:0000313" key="3">
    <source>
        <dbReference type="Proteomes" id="UP000887563"/>
    </source>
</evidence>
<dbReference type="Proteomes" id="UP000887563">
    <property type="component" value="Unplaced"/>
</dbReference>
<protein>
    <submittedName>
        <fullName evidence="4">FH2 domain-containing protein</fullName>
    </submittedName>
</protein>
<dbReference type="SUPFAM" id="SSF101447">
    <property type="entry name" value="Formin homology 2 domain (FH2 domain)"/>
    <property type="match status" value="1"/>
</dbReference>
<dbReference type="InterPro" id="IPR015425">
    <property type="entry name" value="FH2_Formin"/>
</dbReference>
<feature type="compositionally biased region" description="Low complexity" evidence="1">
    <location>
        <begin position="175"/>
        <end position="191"/>
    </location>
</feature>
<name>A0A914NUG2_MELIC</name>
<feature type="region of interest" description="Disordered" evidence="1">
    <location>
        <begin position="58"/>
        <end position="85"/>
    </location>
</feature>
<dbReference type="AlphaFoldDB" id="A0A914NUG2"/>
<keyword evidence="3" id="KW-1185">Reference proteome</keyword>
<dbReference type="Gene3D" id="1.20.58.2220">
    <property type="entry name" value="Formin, FH2 domain"/>
    <property type="match status" value="1"/>
</dbReference>
<evidence type="ECO:0000259" key="2">
    <source>
        <dbReference type="PROSITE" id="PS51444"/>
    </source>
</evidence>
<proteinExistence type="predicted"/>
<evidence type="ECO:0000256" key="1">
    <source>
        <dbReference type="SAM" id="MobiDB-lite"/>
    </source>
</evidence>
<dbReference type="PROSITE" id="PS51444">
    <property type="entry name" value="FH2"/>
    <property type="match status" value="1"/>
</dbReference>
<dbReference type="WBParaSite" id="Minc3s10842g44406">
    <property type="protein sequence ID" value="Minc3s10842g44406"/>
    <property type="gene ID" value="Minc3s10842g44406"/>
</dbReference>
<feature type="domain" description="FH2" evidence="2">
    <location>
        <begin position="1"/>
        <end position="68"/>
    </location>
</feature>
<sequence>MEDQLAKFEPLRLKLANFFCEPERTFSLEECFKIIASFIERFEKAVQENKQWSSLDNTNVKTTETDPKTTLNPTKINRSTSPNPSIISDNNNLFLSNFVNNTSLGVPSGVESLRRRRNSAFPTFELKIKENEEKKGSDDCNMKISGDNSNPPPSDHSQKQQNQEESSNNDKANISTTPQPSSTQPQQTNPPVDEEKTTKKIFLHLPQH</sequence>
<feature type="compositionally biased region" description="Basic residues" evidence="1">
    <location>
        <begin position="199"/>
        <end position="208"/>
    </location>
</feature>
<organism evidence="3 4">
    <name type="scientific">Meloidogyne incognita</name>
    <name type="common">Southern root-knot nematode worm</name>
    <name type="synonym">Oxyuris incognita</name>
    <dbReference type="NCBI Taxonomy" id="6306"/>
    <lineage>
        <taxon>Eukaryota</taxon>
        <taxon>Metazoa</taxon>
        <taxon>Ecdysozoa</taxon>
        <taxon>Nematoda</taxon>
        <taxon>Chromadorea</taxon>
        <taxon>Rhabditida</taxon>
        <taxon>Tylenchina</taxon>
        <taxon>Tylenchomorpha</taxon>
        <taxon>Tylenchoidea</taxon>
        <taxon>Meloidogynidae</taxon>
        <taxon>Meloidogyninae</taxon>
        <taxon>Meloidogyne</taxon>
        <taxon>Meloidogyne incognita group</taxon>
    </lineage>
</organism>